<accession>X1HQK2</accession>
<dbReference type="AlphaFoldDB" id="X1HQK2"/>
<dbReference type="Gene3D" id="3.30.420.240">
    <property type="match status" value="1"/>
</dbReference>
<comment type="caution">
    <text evidence="2">The sequence shown here is derived from an EMBL/GenBank/DDBJ whole genome shotgun (WGS) entry which is preliminary data.</text>
</comment>
<proteinExistence type="predicted"/>
<reference evidence="2" key="1">
    <citation type="journal article" date="2014" name="Front. Microbiol.">
        <title>High frequency of phylogenetically diverse reductive dehalogenase-homologous genes in deep subseafloor sedimentary metagenomes.</title>
        <authorList>
            <person name="Kawai M."/>
            <person name="Futagami T."/>
            <person name="Toyoda A."/>
            <person name="Takaki Y."/>
            <person name="Nishi S."/>
            <person name="Hori S."/>
            <person name="Arai W."/>
            <person name="Tsubouchi T."/>
            <person name="Morono Y."/>
            <person name="Uchiyama I."/>
            <person name="Ito T."/>
            <person name="Fujiyama A."/>
            <person name="Inagaki F."/>
            <person name="Takami H."/>
        </authorList>
    </citation>
    <scope>NUCLEOTIDE SEQUENCE</scope>
    <source>
        <strain evidence="2">Expedition CK06-06</strain>
    </source>
</reference>
<feature type="non-terminal residue" evidence="2">
    <location>
        <position position="1"/>
    </location>
</feature>
<evidence type="ECO:0000259" key="1">
    <source>
        <dbReference type="Pfam" id="PF20441"/>
    </source>
</evidence>
<name>X1HQK2_9ZZZZ</name>
<protein>
    <recommendedName>
        <fullName evidence="1">Terminase large subunit-like endonuclease domain-containing protein</fullName>
    </recommendedName>
</protein>
<dbReference type="EMBL" id="BARU01025024">
    <property type="protein sequence ID" value="GAH56099.1"/>
    <property type="molecule type" value="Genomic_DNA"/>
</dbReference>
<dbReference type="GO" id="GO:0004519">
    <property type="term" value="F:endonuclease activity"/>
    <property type="evidence" value="ECO:0007669"/>
    <property type="project" value="InterPro"/>
</dbReference>
<feature type="domain" description="Terminase large subunit-like endonuclease" evidence="1">
    <location>
        <begin position="157"/>
        <end position="261"/>
    </location>
</feature>
<dbReference type="Pfam" id="PF20441">
    <property type="entry name" value="TerL_nuclease"/>
    <property type="match status" value="1"/>
</dbReference>
<dbReference type="InterPro" id="IPR046462">
    <property type="entry name" value="TerL_nuclease"/>
</dbReference>
<sequence length="274" mass="31537">ILVTSTAGRSEEGILWDLVKESEKGNTPESYFYIKQGKEANPSSFVTEKYLDSQEHKPGMRPNLFSRLHKNLWVSEEDQFIIDSDYRACIDYKLKRRPEKKIPIWVGLDVGYRNDYTAICGVGKIDNIIFTVDHKIYIPLLTEELQFDDVKRYLIDLSKIYNIQGVFFDPYQAIQLSQDLRKEKISMIEMPQTQGNCVAFSQCLFNLIKSKRIGFYQSEELRESLINCKVIYSTRGWRIVKKSGTKKIDLAIALGMASYGAVTAEEEPESIIEG</sequence>
<dbReference type="PANTHER" id="PTHR41287:SF1">
    <property type="entry name" value="PROTEIN YMFN"/>
    <property type="match status" value="1"/>
</dbReference>
<gene>
    <name evidence="2" type="ORF">S03H2_40372</name>
</gene>
<feature type="non-terminal residue" evidence="2">
    <location>
        <position position="274"/>
    </location>
</feature>
<evidence type="ECO:0000313" key="2">
    <source>
        <dbReference type="EMBL" id="GAH56099.1"/>
    </source>
</evidence>
<dbReference type="InterPro" id="IPR005021">
    <property type="entry name" value="Terminase_largesu-like"/>
</dbReference>
<organism evidence="2">
    <name type="scientific">marine sediment metagenome</name>
    <dbReference type="NCBI Taxonomy" id="412755"/>
    <lineage>
        <taxon>unclassified sequences</taxon>
        <taxon>metagenomes</taxon>
        <taxon>ecological metagenomes</taxon>
    </lineage>
</organism>
<dbReference type="PANTHER" id="PTHR41287">
    <property type="match status" value="1"/>
</dbReference>